<gene>
    <name evidence="2" type="ORF">FRACYDRAFT_245127</name>
</gene>
<feature type="compositionally biased region" description="Polar residues" evidence="1">
    <location>
        <begin position="21"/>
        <end position="31"/>
    </location>
</feature>
<feature type="region of interest" description="Disordered" evidence="1">
    <location>
        <begin position="75"/>
        <end position="96"/>
    </location>
</feature>
<feature type="compositionally biased region" description="Basic and acidic residues" evidence="1">
    <location>
        <begin position="206"/>
        <end position="216"/>
    </location>
</feature>
<name>A0A1E7F1C3_9STRA</name>
<accession>A0A1E7F1C3</accession>
<proteinExistence type="predicted"/>
<dbReference type="Proteomes" id="UP000095751">
    <property type="component" value="Unassembled WGS sequence"/>
</dbReference>
<reference evidence="2 3" key="1">
    <citation type="submission" date="2016-09" db="EMBL/GenBank/DDBJ databases">
        <title>Extensive genetic diversity and differential bi-allelic expression allows diatom success in the polar Southern Ocean.</title>
        <authorList>
            <consortium name="DOE Joint Genome Institute"/>
            <person name="Mock T."/>
            <person name="Otillar R.P."/>
            <person name="Strauss J."/>
            <person name="Dupont C."/>
            <person name="Frickenhaus S."/>
            <person name="Maumus F."/>
            <person name="Mcmullan M."/>
            <person name="Sanges R."/>
            <person name="Schmutz J."/>
            <person name="Toseland A."/>
            <person name="Valas R."/>
            <person name="Veluchamy A."/>
            <person name="Ward B.J."/>
            <person name="Allen A."/>
            <person name="Barry K."/>
            <person name="Falciatore A."/>
            <person name="Ferrante M."/>
            <person name="Fortunato A.E."/>
            <person name="Gloeckner G."/>
            <person name="Gruber A."/>
            <person name="Hipkin R."/>
            <person name="Janech M."/>
            <person name="Kroth P."/>
            <person name="Leese F."/>
            <person name="Lindquist E."/>
            <person name="Lyon B.R."/>
            <person name="Martin J."/>
            <person name="Mayer C."/>
            <person name="Parker M."/>
            <person name="Quesneville H."/>
            <person name="Raymond J."/>
            <person name="Uhlig C."/>
            <person name="Valentin K.U."/>
            <person name="Worden A.Z."/>
            <person name="Armbrust E.V."/>
            <person name="Bowler C."/>
            <person name="Green B."/>
            <person name="Moulton V."/>
            <person name="Van Oosterhout C."/>
            <person name="Grigoriev I."/>
        </authorList>
    </citation>
    <scope>NUCLEOTIDE SEQUENCE [LARGE SCALE GENOMIC DNA]</scope>
    <source>
        <strain evidence="2 3">CCMP1102</strain>
    </source>
</reference>
<protein>
    <submittedName>
        <fullName evidence="2">Uncharacterized protein</fullName>
    </submittedName>
</protein>
<evidence type="ECO:0000313" key="3">
    <source>
        <dbReference type="Proteomes" id="UP000095751"/>
    </source>
</evidence>
<feature type="region of interest" description="Disordered" evidence="1">
    <location>
        <begin position="1"/>
        <end position="62"/>
    </location>
</feature>
<feature type="compositionally biased region" description="Basic residues" evidence="1">
    <location>
        <begin position="189"/>
        <end position="205"/>
    </location>
</feature>
<organism evidence="2 3">
    <name type="scientific">Fragilariopsis cylindrus CCMP1102</name>
    <dbReference type="NCBI Taxonomy" id="635003"/>
    <lineage>
        <taxon>Eukaryota</taxon>
        <taxon>Sar</taxon>
        <taxon>Stramenopiles</taxon>
        <taxon>Ochrophyta</taxon>
        <taxon>Bacillariophyta</taxon>
        <taxon>Bacillariophyceae</taxon>
        <taxon>Bacillariophycidae</taxon>
        <taxon>Bacillariales</taxon>
        <taxon>Bacillariaceae</taxon>
        <taxon>Fragilariopsis</taxon>
    </lineage>
</organism>
<evidence type="ECO:0000313" key="2">
    <source>
        <dbReference type="EMBL" id="OEU12001.1"/>
    </source>
</evidence>
<feature type="compositionally biased region" description="Low complexity" evidence="1">
    <location>
        <begin position="179"/>
        <end position="188"/>
    </location>
</feature>
<dbReference type="OrthoDB" id="54918at2759"/>
<dbReference type="AlphaFoldDB" id="A0A1E7F1C3"/>
<dbReference type="EMBL" id="KV784366">
    <property type="protein sequence ID" value="OEU12001.1"/>
    <property type="molecule type" value="Genomic_DNA"/>
</dbReference>
<dbReference type="InParanoid" id="A0A1E7F1C3"/>
<keyword evidence="3" id="KW-1185">Reference proteome</keyword>
<dbReference type="KEGG" id="fcy:FRACYDRAFT_245127"/>
<sequence>MTDEGSSLRLTAESVRDEVHNYSSTHSNDFGPTSDDGKSRIPMKNASVSDEEEHNYNDMGYGDAAPTIQIAALNDKDKRENRFKVPGPSRSGELSVATADGIGVYEDSDELKGNGEAVRRQGYKRRGSVTRYSIVAQNDVVDEYKAHEDIINRFRRDSLKIESSMNNLSIGSGGDKSENNTSNGSGNKKSGRGSSKPKKGGRGSRKQKDQQVDKDGNAVSRLFRRGRFSLAF</sequence>
<feature type="region of interest" description="Disordered" evidence="1">
    <location>
        <begin position="162"/>
        <end position="220"/>
    </location>
</feature>
<evidence type="ECO:0000256" key="1">
    <source>
        <dbReference type="SAM" id="MobiDB-lite"/>
    </source>
</evidence>